<reference evidence="6 7" key="1">
    <citation type="submission" date="2018-11" db="EMBL/GenBank/DDBJ databases">
        <title>Genome assembly of Steccherinum ochraceum LE-BIN_3174, the white-rot fungus of the Steccherinaceae family (The Residual Polyporoid clade, Polyporales, Basidiomycota).</title>
        <authorList>
            <person name="Fedorova T.V."/>
            <person name="Glazunova O.A."/>
            <person name="Landesman E.O."/>
            <person name="Moiseenko K.V."/>
            <person name="Psurtseva N.V."/>
            <person name="Savinova O.S."/>
            <person name="Shakhova N.V."/>
            <person name="Tyazhelova T.V."/>
            <person name="Vasina D.V."/>
        </authorList>
    </citation>
    <scope>NUCLEOTIDE SEQUENCE [LARGE SCALE GENOMIC DNA]</scope>
    <source>
        <strain evidence="6 7">LE-BIN_3174</strain>
    </source>
</reference>
<feature type="region of interest" description="Disordered" evidence="4">
    <location>
        <begin position="939"/>
        <end position="967"/>
    </location>
</feature>
<evidence type="ECO:0000256" key="3">
    <source>
        <dbReference type="PROSITE-ProRule" id="PRU10038"/>
    </source>
</evidence>
<feature type="compositionally biased region" description="Acidic residues" evidence="4">
    <location>
        <begin position="456"/>
        <end position="467"/>
    </location>
</feature>
<evidence type="ECO:0000256" key="1">
    <source>
        <dbReference type="ARBA" id="ARBA00010515"/>
    </source>
</evidence>
<dbReference type="Pfam" id="PF07859">
    <property type="entry name" value="Abhydrolase_3"/>
    <property type="match status" value="1"/>
</dbReference>
<sequence>MAGVRSYCPTTRIVVARSLDAAVAAPFDLFLPSIHRHESSSHVLVQVAPAMGVNTGSAAVHIAPVAIKTFFKHTKRKGQKFKDGDTTDEATDDILFDEAFHIVKAFIDMGTHNTVESLQSFTNTHVPAPYWSCVAPVQIPFTSCNKAADALIDWFGPEDLKMVVGGERWWQIRGLDGIESEWITEKEYLRDGQPEQSSGKKVPEVEANIQRMGHLECVMLYVHGGAYFWGSINTHRYQLIRYARKMKGRVFAVNYRKAPQYPWPCPLQDVLAAYFYLTSPPPGAPHKAVPPSKLVFAGDSAGAGLCLSVLTVLRDLGLPQPAGAVLISPWVDLTHSFPSVMKNTATDIIPPHGFIHKPSALWPVDTLPDHEGSRARALPTRTNPPPRPGHADTLRPSDARRADQFEQRAEQSQEKGRSVHTAELRDPNVGSQEEMLSQAPSEGEDDGSAPAKSPPEDGDDNSNEDAALDFWEPKPPKVFMESPNAKPLELHSQIQLYATTEQLTHPLVSPVVQGSLGNLCPLYIIAGDGEVLRDEIIYTAHKAASPHEYPARDGVLKQGRRQKENAEKFQKPTKVHLQVYDGMPHVLTVFTFTDSAKYAYRAIAEFVKHVTQHDPHHLERNPFPEFHLPPADIDDADLDETKRRKGDRKSSMMGLRRPGMPSPPGGSRSDVKLWRENEETAKDEEHKDEVVKLDLESDSRTASGSNTSNPSGKSSDHDIPGVTMLRERVDVFGHVRTLEPKEKLEALQIPSGEIGLIKEAPVKRWLTGQELWDKKFKRTAMKVAMKRKHYEDKAARLLENARQQGLQLNRDSHPAPTRRQSTASHNSIHDLQHERRWGPFDIDDEQPPPSAIAGRRDTREAVALIKKIVYHSAPTTHKTVPKMKTSDAIRAAFDPEDHPTKPPKQSVSEEQTYARMFPFHGLQMWQSLVSYFMRRSTKKAAAGKHQAAEKLRTTSDKIHEKTSSSSS</sequence>
<keyword evidence="2" id="KW-0378">Hydrolase</keyword>
<comment type="caution">
    <text evidence="6">The sequence shown here is derived from an EMBL/GenBank/DDBJ whole genome shotgun (WGS) entry which is preliminary data.</text>
</comment>
<evidence type="ECO:0000313" key="6">
    <source>
        <dbReference type="EMBL" id="TCD69841.1"/>
    </source>
</evidence>
<comment type="similarity">
    <text evidence="1">Belongs to the 'GDXG' lipolytic enzyme family.</text>
</comment>
<feature type="compositionally biased region" description="Polar residues" evidence="4">
    <location>
        <begin position="429"/>
        <end position="440"/>
    </location>
</feature>
<dbReference type="AlphaFoldDB" id="A0A4R0RML3"/>
<dbReference type="InterPro" id="IPR029058">
    <property type="entry name" value="AB_hydrolase_fold"/>
</dbReference>
<dbReference type="OrthoDB" id="1662883at2759"/>
<feature type="region of interest" description="Disordered" evidence="4">
    <location>
        <begin position="806"/>
        <end position="829"/>
    </location>
</feature>
<gene>
    <name evidence="6" type="ORF">EIP91_005918</name>
</gene>
<dbReference type="InterPro" id="IPR033140">
    <property type="entry name" value="Lipase_GDXG_put_SER_AS"/>
</dbReference>
<evidence type="ECO:0000256" key="4">
    <source>
        <dbReference type="SAM" id="MobiDB-lite"/>
    </source>
</evidence>
<dbReference type="PROSITE" id="PS01174">
    <property type="entry name" value="LIPASE_GDXG_SER"/>
    <property type="match status" value="1"/>
</dbReference>
<proteinExistence type="inferred from homology"/>
<feature type="region of interest" description="Disordered" evidence="4">
    <location>
        <begin position="615"/>
        <end position="721"/>
    </location>
</feature>
<feature type="compositionally biased region" description="Basic and acidic residues" evidence="4">
    <location>
        <begin position="389"/>
        <end position="426"/>
    </location>
</feature>
<organism evidence="6 7">
    <name type="scientific">Steccherinum ochraceum</name>
    <dbReference type="NCBI Taxonomy" id="92696"/>
    <lineage>
        <taxon>Eukaryota</taxon>
        <taxon>Fungi</taxon>
        <taxon>Dikarya</taxon>
        <taxon>Basidiomycota</taxon>
        <taxon>Agaricomycotina</taxon>
        <taxon>Agaricomycetes</taxon>
        <taxon>Polyporales</taxon>
        <taxon>Steccherinaceae</taxon>
        <taxon>Steccherinum</taxon>
    </lineage>
</organism>
<dbReference type="Gene3D" id="3.40.50.1820">
    <property type="entry name" value="alpha/beta hydrolase"/>
    <property type="match status" value="2"/>
</dbReference>
<dbReference type="EMBL" id="RWJN01000032">
    <property type="protein sequence ID" value="TCD69841.1"/>
    <property type="molecule type" value="Genomic_DNA"/>
</dbReference>
<protein>
    <recommendedName>
        <fullName evidence="5">Alpha/beta hydrolase fold-3 domain-containing protein</fullName>
    </recommendedName>
</protein>
<dbReference type="Proteomes" id="UP000292702">
    <property type="component" value="Unassembled WGS sequence"/>
</dbReference>
<feature type="compositionally biased region" description="Basic and acidic residues" evidence="4">
    <location>
        <begin position="946"/>
        <end position="967"/>
    </location>
</feature>
<feature type="active site" evidence="3">
    <location>
        <position position="300"/>
    </location>
</feature>
<keyword evidence="7" id="KW-1185">Reference proteome</keyword>
<accession>A0A4R0RML3</accession>
<evidence type="ECO:0000313" key="7">
    <source>
        <dbReference type="Proteomes" id="UP000292702"/>
    </source>
</evidence>
<feature type="domain" description="Alpha/beta hydrolase fold-3" evidence="5">
    <location>
        <begin position="219"/>
        <end position="343"/>
    </location>
</feature>
<dbReference type="InterPro" id="IPR050300">
    <property type="entry name" value="GDXG_lipolytic_enzyme"/>
</dbReference>
<dbReference type="PROSITE" id="PS01173">
    <property type="entry name" value="LIPASE_GDXG_HIS"/>
    <property type="match status" value="1"/>
</dbReference>
<feature type="region of interest" description="Disordered" evidence="4">
    <location>
        <begin position="365"/>
        <end position="469"/>
    </location>
</feature>
<feature type="compositionally biased region" description="Polar residues" evidence="4">
    <location>
        <begin position="700"/>
        <end position="713"/>
    </location>
</feature>
<dbReference type="InterPro" id="IPR013094">
    <property type="entry name" value="AB_hydrolase_3"/>
</dbReference>
<dbReference type="PANTHER" id="PTHR48081">
    <property type="entry name" value="AB HYDROLASE SUPERFAMILY PROTEIN C4A8.06C"/>
    <property type="match status" value="1"/>
</dbReference>
<name>A0A4R0RML3_9APHY</name>
<feature type="compositionally biased region" description="Basic and acidic residues" evidence="4">
    <location>
        <begin position="669"/>
        <end position="699"/>
    </location>
</feature>
<dbReference type="PANTHER" id="PTHR48081:SF5">
    <property type="entry name" value="ALPHA_BETA HYDROLASE FOLD-3 DOMAIN-CONTAINING PROTEIN"/>
    <property type="match status" value="1"/>
</dbReference>
<evidence type="ECO:0000259" key="5">
    <source>
        <dbReference type="Pfam" id="PF07859"/>
    </source>
</evidence>
<dbReference type="SUPFAM" id="SSF53474">
    <property type="entry name" value="alpha/beta-Hydrolases"/>
    <property type="match status" value="1"/>
</dbReference>
<dbReference type="STRING" id="92696.A0A4R0RML3"/>
<dbReference type="GO" id="GO:0016787">
    <property type="term" value="F:hydrolase activity"/>
    <property type="evidence" value="ECO:0007669"/>
    <property type="project" value="UniProtKB-KW"/>
</dbReference>
<dbReference type="InterPro" id="IPR002168">
    <property type="entry name" value="Lipase_GDXG_HIS_AS"/>
</dbReference>
<evidence type="ECO:0000256" key="2">
    <source>
        <dbReference type="ARBA" id="ARBA00022801"/>
    </source>
</evidence>